<evidence type="ECO:0000313" key="3">
    <source>
        <dbReference type="Proteomes" id="UP000297245"/>
    </source>
</evidence>
<sequence>MRDSDDSDVGIVDKEAPELLQRVEELWFEDGTLIIEARGTAFRVYAGLLSARSSVFRDMMSIPQPESSASHSCPTVTLHDSPQDLTHFFKAIMDSQYFEPPPYKTNLSIITGVLRLSTKYDVPYLRRRALMHLDCSYPSTSLKAWDARGPVRTIPPIINTPFMLLCLAREVDVPWIMPQLMYCVSGLPMPILEGILWDEIQVKPSEQDQKLLIVGRSELAYLQNRFIFNTLRFKSDDFCADPEEARFQLLGAALSTKEIHALGRFGHEQLKPYKEDMCESCNTEWNSRLDSARREVWNRLPSVFGYSDWEELNKLRTLDLGITD</sequence>
<keyword evidence="3" id="KW-1185">Reference proteome</keyword>
<dbReference type="SUPFAM" id="SSF54695">
    <property type="entry name" value="POZ domain"/>
    <property type="match status" value="1"/>
</dbReference>
<protein>
    <recommendedName>
        <fullName evidence="1">BTB domain-containing protein</fullName>
    </recommendedName>
</protein>
<dbReference type="AlphaFoldDB" id="A0A4S8KJH4"/>
<dbReference type="PROSITE" id="PS50097">
    <property type="entry name" value="BTB"/>
    <property type="match status" value="1"/>
</dbReference>
<accession>A0A4S8KJH4</accession>
<dbReference type="Gene3D" id="3.30.710.10">
    <property type="entry name" value="Potassium Channel Kv1.1, Chain A"/>
    <property type="match status" value="1"/>
</dbReference>
<evidence type="ECO:0000313" key="2">
    <source>
        <dbReference type="EMBL" id="THU75501.1"/>
    </source>
</evidence>
<dbReference type="InterPro" id="IPR011333">
    <property type="entry name" value="SKP1/BTB/POZ_sf"/>
</dbReference>
<gene>
    <name evidence="2" type="ORF">K435DRAFT_974800</name>
</gene>
<name>A0A4S8KJH4_DENBC</name>
<dbReference type="Proteomes" id="UP000297245">
    <property type="component" value="Unassembled WGS sequence"/>
</dbReference>
<proteinExistence type="predicted"/>
<feature type="domain" description="BTB" evidence="1">
    <location>
        <begin position="29"/>
        <end position="97"/>
    </location>
</feature>
<reference evidence="2 3" key="1">
    <citation type="journal article" date="2019" name="Nat. Ecol. Evol.">
        <title>Megaphylogeny resolves global patterns of mushroom evolution.</title>
        <authorList>
            <person name="Varga T."/>
            <person name="Krizsan K."/>
            <person name="Foldi C."/>
            <person name="Dima B."/>
            <person name="Sanchez-Garcia M."/>
            <person name="Sanchez-Ramirez S."/>
            <person name="Szollosi G.J."/>
            <person name="Szarkandi J.G."/>
            <person name="Papp V."/>
            <person name="Albert L."/>
            <person name="Andreopoulos W."/>
            <person name="Angelini C."/>
            <person name="Antonin V."/>
            <person name="Barry K.W."/>
            <person name="Bougher N.L."/>
            <person name="Buchanan P."/>
            <person name="Buyck B."/>
            <person name="Bense V."/>
            <person name="Catcheside P."/>
            <person name="Chovatia M."/>
            <person name="Cooper J."/>
            <person name="Damon W."/>
            <person name="Desjardin D."/>
            <person name="Finy P."/>
            <person name="Geml J."/>
            <person name="Haridas S."/>
            <person name="Hughes K."/>
            <person name="Justo A."/>
            <person name="Karasinski D."/>
            <person name="Kautmanova I."/>
            <person name="Kiss B."/>
            <person name="Kocsube S."/>
            <person name="Kotiranta H."/>
            <person name="LaButti K.M."/>
            <person name="Lechner B.E."/>
            <person name="Liimatainen K."/>
            <person name="Lipzen A."/>
            <person name="Lukacs Z."/>
            <person name="Mihaltcheva S."/>
            <person name="Morgado L.N."/>
            <person name="Niskanen T."/>
            <person name="Noordeloos M.E."/>
            <person name="Ohm R.A."/>
            <person name="Ortiz-Santana B."/>
            <person name="Ovrebo C."/>
            <person name="Racz N."/>
            <person name="Riley R."/>
            <person name="Savchenko A."/>
            <person name="Shiryaev A."/>
            <person name="Soop K."/>
            <person name="Spirin V."/>
            <person name="Szebenyi C."/>
            <person name="Tomsovsky M."/>
            <person name="Tulloss R.E."/>
            <person name="Uehling J."/>
            <person name="Grigoriev I.V."/>
            <person name="Vagvolgyi C."/>
            <person name="Papp T."/>
            <person name="Martin F.M."/>
            <person name="Miettinen O."/>
            <person name="Hibbett D.S."/>
            <person name="Nagy L.G."/>
        </authorList>
    </citation>
    <scope>NUCLEOTIDE SEQUENCE [LARGE SCALE GENOMIC DNA]</scope>
    <source>
        <strain evidence="2 3">CBS 962.96</strain>
    </source>
</reference>
<dbReference type="InterPro" id="IPR000210">
    <property type="entry name" value="BTB/POZ_dom"/>
</dbReference>
<evidence type="ECO:0000259" key="1">
    <source>
        <dbReference type="PROSITE" id="PS50097"/>
    </source>
</evidence>
<dbReference type="EMBL" id="ML182010">
    <property type="protein sequence ID" value="THU75501.1"/>
    <property type="molecule type" value="Genomic_DNA"/>
</dbReference>
<organism evidence="2 3">
    <name type="scientific">Dendrothele bispora (strain CBS 962.96)</name>
    <dbReference type="NCBI Taxonomy" id="1314807"/>
    <lineage>
        <taxon>Eukaryota</taxon>
        <taxon>Fungi</taxon>
        <taxon>Dikarya</taxon>
        <taxon>Basidiomycota</taxon>
        <taxon>Agaricomycotina</taxon>
        <taxon>Agaricomycetes</taxon>
        <taxon>Agaricomycetidae</taxon>
        <taxon>Agaricales</taxon>
        <taxon>Agaricales incertae sedis</taxon>
        <taxon>Dendrothele</taxon>
    </lineage>
</organism>
<dbReference type="OrthoDB" id="3893071at2759"/>